<sequence>MTIEYTFIFELGHADALSRLMNNHKLENDNTAICSKSFGEDVSSMQPNVVRTVQVTTARMANNTHRDLILETKSEMHTAWLTLMCNIQSNKTELSTTPIAVHHN</sequence>
<dbReference type="Proteomes" id="UP000269396">
    <property type="component" value="Unassembled WGS sequence"/>
</dbReference>
<reference evidence="1 2" key="1">
    <citation type="submission" date="2018-11" db="EMBL/GenBank/DDBJ databases">
        <authorList>
            <consortium name="Pathogen Informatics"/>
        </authorList>
    </citation>
    <scope>NUCLEOTIDE SEQUENCE [LARGE SCALE GENOMIC DNA]</scope>
    <source>
        <strain>Denwood</strain>
        <strain evidence="2">Zambia</strain>
    </source>
</reference>
<gene>
    <name evidence="1" type="ORF">SMTD_LOCUS19842</name>
</gene>
<organism evidence="1 2">
    <name type="scientific">Schistosoma mattheei</name>
    <dbReference type="NCBI Taxonomy" id="31246"/>
    <lineage>
        <taxon>Eukaryota</taxon>
        <taxon>Metazoa</taxon>
        <taxon>Spiralia</taxon>
        <taxon>Lophotrochozoa</taxon>
        <taxon>Platyhelminthes</taxon>
        <taxon>Trematoda</taxon>
        <taxon>Digenea</taxon>
        <taxon>Strigeidida</taxon>
        <taxon>Schistosomatoidea</taxon>
        <taxon>Schistosomatidae</taxon>
        <taxon>Schistosoma</taxon>
    </lineage>
</organism>
<dbReference type="EMBL" id="UZAL01043099">
    <property type="protein sequence ID" value="VDP80882.1"/>
    <property type="molecule type" value="Genomic_DNA"/>
</dbReference>
<dbReference type="AlphaFoldDB" id="A0A183PZQ6"/>
<protein>
    <submittedName>
        <fullName evidence="1">Uncharacterized protein</fullName>
    </submittedName>
</protein>
<evidence type="ECO:0000313" key="2">
    <source>
        <dbReference type="Proteomes" id="UP000269396"/>
    </source>
</evidence>
<keyword evidence="2" id="KW-1185">Reference proteome</keyword>
<evidence type="ECO:0000313" key="1">
    <source>
        <dbReference type="EMBL" id="VDP80882.1"/>
    </source>
</evidence>
<proteinExistence type="predicted"/>
<name>A0A183PZQ6_9TREM</name>
<accession>A0A183PZQ6</accession>